<proteinExistence type="predicted"/>
<reference evidence="2" key="1">
    <citation type="submission" date="2021-08" db="EMBL/GenBank/DDBJ databases">
        <authorList>
            <person name="Stevens D.C."/>
        </authorList>
    </citation>
    <scope>NUCLEOTIDE SEQUENCE</scope>
    <source>
        <strain evidence="2">DSM 53165</strain>
    </source>
</reference>
<name>A0ABS7U6G6_9BACT</name>
<feature type="region of interest" description="Disordered" evidence="1">
    <location>
        <begin position="113"/>
        <end position="179"/>
    </location>
</feature>
<comment type="caution">
    <text evidence="2">The sequence shown here is derived from an EMBL/GenBank/DDBJ whole genome shotgun (WGS) entry which is preliminary data.</text>
</comment>
<evidence type="ECO:0000256" key="1">
    <source>
        <dbReference type="SAM" id="MobiDB-lite"/>
    </source>
</evidence>
<accession>A0ABS7U6G6</accession>
<evidence type="ECO:0000313" key="2">
    <source>
        <dbReference type="EMBL" id="MBZ5715892.1"/>
    </source>
</evidence>
<feature type="compositionally biased region" description="Low complexity" evidence="1">
    <location>
        <begin position="113"/>
        <end position="155"/>
    </location>
</feature>
<dbReference type="RefSeq" id="WP_224197631.1">
    <property type="nucleotide sequence ID" value="NZ_JAIRAU010000059.1"/>
</dbReference>
<keyword evidence="3" id="KW-1185">Reference proteome</keyword>
<organism evidence="2 3">
    <name type="scientific">Nannocystis pusilla</name>
    <dbReference type="NCBI Taxonomy" id="889268"/>
    <lineage>
        <taxon>Bacteria</taxon>
        <taxon>Pseudomonadati</taxon>
        <taxon>Myxococcota</taxon>
        <taxon>Polyangia</taxon>
        <taxon>Nannocystales</taxon>
        <taxon>Nannocystaceae</taxon>
        <taxon>Nannocystis</taxon>
    </lineage>
</organism>
<sequence>MLARFAFAPLLGAVQVPAPPEVAIEWAAPKECPDREAVLTAIARRLGRPLTAEEAEVEARVVRDGGRGFTLRLRLSAGERGETREVSDPSCAALADVVAVLVAAAVEPAAGVPEPAPAEAVAPAPEPVPTEAAAPAVAPEPEPSEPLAEPIAPIEPIAPPSEPVPPRRSKGPGGFVRAHGGGEIGAVPRVTGAVGLAGGLLWPRWRLELQGLYVVPQEREVPHVATTVRVALAAGAVHGCARLGRGALEVPVCVGLEAGAMRGEARGPPSGRAAFQGWLGGVLGAGVVWHAGPRLGVWGAVQMALTPVRPRFELSNATSSEELWLPGPVSGRLLLGVEIRLRDPW</sequence>
<gene>
    <name evidence="2" type="ORF">K7C98_42245</name>
</gene>
<dbReference type="Proteomes" id="UP001139031">
    <property type="component" value="Unassembled WGS sequence"/>
</dbReference>
<protein>
    <submittedName>
        <fullName evidence="2">Uncharacterized protein</fullName>
    </submittedName>
</protein>
<evidence type="ECO:0000313" key="3">
    <source>
        <dbReference type="Proteomes" id="UP001139031"/>
    </source>
</evidence>
<dbReference type="EMBL" id="JAIRAU010000059">
    <property type="protein sequence ID" value="MBZ5715892.1"/>
    <property type="molecule type" value="Genomic_DNA"/>
</dbReference>
<feature type="compositionally biased region" description="Pro residues" evidence="1">
    <location>
        <begin position="156"/>
        <end position="166"/>
    </location>
</feature>